<dbReference type="SMART" id="SM01058">
    <property type="entry name" value="CarD_TRCF"/>
    <property type="match status" value="1"/>
</dbReference>
<comment type="caution">
    <text evidence="2">The sequence shown here is derived from an EMBL/GenBank/DDBJ whole genome shotgun (WGS) entry which is preliminary data.</text>
</comment>
<reference evidence="2 3" key="2">
    <citation type="submission" date="2007-04" db="EMBL/GenBank/DDBJ databases">
        <title>Draft genome sequence of Dorea longicatena (DSM 13814).</title>
        <authorList>
            <person name="Sudarsanam P."/>
            <person name="Ley R."/>
            <person name="Guruge J."/>
            <person name="Turnbaugh P.J."/>
            <person name="Mahowald M."/>
            <person name="Liep D."/>
            <person name="Gordon J."/>
        </authorList>
    </citation>
    <scope>NUCLEOTIDE SEQUENCE [LARGE SCALE GENOMIC DNA]</scope>
    <source>
        <strain evidence="2 3">DSM 13814</strain>
    </source>
</reference>
<dbReference type="HOGENOM" id="CLU_048259_2_0_9"/>
<evidence type="ECO:0000313" key="3">
    <source>
        <dbReference type="Proteomes" id="UP000004016"/>
    </source>
</evidence>
<evidence type="ECO:0000259" key="1">
    <source>
        <dbReference type="SMART" id="SM01058"/>
    </source>
</evidence>
<evidence type="ECO:0000313" key="2">
    <source>
        <dbReference type="EMBL" id="EDM63128.1"/>
    </source>
</evidence>
<gene>
    <name evidence="2" type="ORF">DORLON_01447</name>
</gene>
<dbReference type="Gene3D" id="2.40.10.170">
    <property type="match status" value="1"/>
</dbReference>
<dbReference type="InterPro" id="IPR003711">
    <property type="entry name" value="CarD-like/TRCF_RID"/>
</dbReference>
<reference evidence="2 3" key="1">
    <citation type="submission" date="2007-03" db="EMBL/GenBank/DDBJ databases">
        <authorList>
            <person name="Fulton L."/>
            <person name="Clifton S."/>
            <person name="Fulton B."/>
            <person name="Xu J."/>
            <person name="Minx P."/>
            <person name="Pepin K.H."/>
            <person name="Johnson M."/>
            <person name="Thiruvilangam P."/>
            <person name="Bhonagiri V."/>
            <person name="Nash W.E."/>
            <person name="Mardis E.R."/>
            <person name="Wilson R.K."/>
        </authorList>
    </citation>
    <scope>NUCLEOTIDE SEQUENCE [LARGE SCALE GENOMIC DNA]</scope>
    <source>
        <strain evidence="2 3">DSM 13814</strain>
    </source>
</reference>
<sequence length="177" mass="20388">MREVLEQEAEMFKIGDYVAHYKEGVCEVVNIGKIDMGSSDKEYYTLKPVYDAGGTVYTPVDNKRDQIRKLITKEEAENLIKEMPKIDIIGVTNEKQREGMYKNALLHNQCREWISLIKTSYGRNKKRLLAGKKTINVDERYMSSAEKFLYGELAVVMEIPRDKVSGYVKEHLDAELA</sequence>
<dbReference type="Gene3D" id="1.20.58.1290">
    <property type="entry name" value="CarD-like, C-terminal domain"/>
    <property type="match status" value="1"/>
</dbReference>
<dbReference type="EMBL" id="AAXB02000006">
    <property type="protein sequence ID" value="EDM63128.1"/>
    <property type="molecule type" value="Genomic_DNA"/>
</dbReference>
<proteinExistence type="predicted"/>
<dbReference type="Pfam" id="PF02559">
    <property type="entry name" value="CarD_TRCF_RID"/>
    <property type="match status" value="1"/>
</dbReference>
<accession>A6BGM5</accession>
<dbReference type="InterPro" id="IPR036101">
    <property type="entry name" value="CarD-like/TRCF_RID_sf"/>
</dbReference>
<dbReference type="eggNOG" id="COG1329">
    <property type="taxonomic scope" value="Bacteria"/>
</dbReference>
<dbReference type="SUPFAM" id="SSF141259">
    <property type="entry name" value="CarD-like"/>
    <property type="match status" value="1"/>
</dbReference>
<dbReference type="Proteomes" id="UP000004016">
    <property type="component" value="Unassembled WGS sequence"/>
</dbReference>
<dbReference type="InterPro" id="IPR042215">
    <property type="entry name" value="CarD-like_C"/>
</dbReference>
<dbReference type="AlphaFoldDB" id="A6BGM5"/>
<organism evidence="2 3">
    <name type="scientific">Dorea longicatena DSM 13814</name>
    <dbReference type="NCBI Taxonomy" id="411462"/>
    <lineage>
        <taxon>Bacteria</taxon>
        <taxon>Bacillati</taxon>
        <taxon>Bacillota</taxon>
        <taxon>Clostridia</taxon>
        <taxon>Lachnospirales</taxon>
        <taxon>Lachnospiraceae</taxon>
        <taxon>Dorea</taxon>
    </lineage>
</organism>
<name>A6BGM5_9FIRM</name>
<feature type="domain" description="CarD-like/TRCF RNAP-interacting" evidence="1">
    <location>
        <begin position="11"/>
        <end position="121"/>
    </location>
</feature>
<protein>
    <submittedName>
        <fullName evidence="2">CarD-like protein</fullName>
    </submittedName>
</protein>